<feature type="domain" description="CCHC-type" evidence="13">
    <location>
        <begin position="165"/>
        <end position="180"/>
    </location>
</feature>
<comment type="catalytic activity">
    <reaction evidence="8">
        <text>ATP + H2O = ADP + phosphate + H(+)</text>
        <dbReference type="Rhea" id="RHEA:13065"/>
        <dbReference type="ChEBI" id="CHEBI:15377"/>
        <dbReference type="ChEBI" id="CHEBI:15378"/>
        <dbReference type="ChEBI" id="CHEBI:30616"/>
        <dbReference type="ChEBI" id="CHEBI:43474"/>
        <dbReference type="ChEBI" id="CHEBI:456216"/>
        <dbReference type="EC" id="3.6.4.13"/>
    </reaction>
</comment>
<keyword evidence="9" id="KW-0862">Zinc</keyword>
<dbReference type="InterPro" id="IPR027417">
    <property type="entry name" value="P-loop_NTPase"/>
</dbReference>
<dbReference type="Gene3D" id="4.10.60.10">
    <property type="entry name" value="Zinc finger, CCHC-type"/>
    <property type="match status" value="5"/>
</dbReference>
<feature type="domain" description="DEAD-box RNA helicase Q" evidence="16">
    <location>
        <begin position="271"/>
        <end position="299"/>
    </location>
</feature>
<dbReference type="InterPro" id="IPR001650">
    <property type="entry name" value="Helicase_C-like"/>
</dbReference>
<dbReference type="EMBL" id="EU726766">
    <property type="protein sequence ID" value="ACH92926.1"/>
    <property type="molecule type" value="mRNA"/>
</dbReference>
<organism evidence="17">
    <name type="scientific">Parhyale hawaiensis</name>
    <dbReference type="NCBI Taxonomy" id="317513"/>
    <lineage>
        <taxon>Eukaryota</taxon>
        <taxon>Metazoa</taxon>
        <taxon>Ecdysozoa</taxon>
        <taxon>Arthropoda</taxon>
        <taxon>Crustacea</taxon>
        <taxon>Multicrustacea</taxon>
        <taxon>Malacostraca</taxon>
        <taxon>Eumalacostraca</taxon>
        <taxon>Peracarida</taxon>
        <taxon>Amphipoda</taxon>
        <taxon>Senticaudata</taxon>
        <taxon>Talitrida</taxon>
        <taxon>Hyaloidea</taxon>
        <taxon>Hyalidae</taxon>
        <taxon>Parhyale</taxon>
    </lineage>
</organism>
<feature type="domain" description="CCHC-type" evidence="13">
    <location>
        <begin position="194"/>
        <end position="209"/>
    </location>
</feature>
<feature type="compositionally biased region" description="Gly residues" evidence="12">
    <location>
        <begin position="28"/>
        <end position="54"/>
    </location>
</feature>
<dbReference type="FunFam" id="3.40.50.300:FF:000008">
    <property type="entry name" value="ATP-dependent RNA helicase RhlB"/>
    <property type="match status" value="1"/>
</dbReference>
<dbReference type="PROSITE" id="PS51194">
    <property type="entry name" value="HELICASE_CTER"/>
    <property type="match status" value="1"/>
</dbReference>
<dbReference type="FunFam" id="3.40.50.300:FF:000397">
    <property type="entry name" value="Probable ATP-dependent RNA helicase DDX4"/>
    <property type="match status" value="1"/>
</dbReference>
<dbReference type="Pfam" id="PF00270">
    <property type="entry name" value="DEAD"/>
    <property type="match status" value="1"/>
</dbReference>
<evidence type="ECO:0000259" key="13">
    <source>
        <dbReference type="PROSITE" id="PS50158"/>
    </source>
</evidence>
<dbReference type="CDD" id="cd18787">
    <property type="entry name" value="SF2_C_DEAD"/>
    <property type="match status" value="1"/>
</dbReference>
<keyword evidence="9" id="KW-0479">Metal-binding</keyword>
<evidence type="ECO:0000313" key="17">
    <source>
        <dbReference type="EMBL" id="ACH92926.1"/>
    </source>
</evidence>
<evidence type="ECO:0000256" key="9">
    <source>
        <dbReference type="PROSITE-ProRule" id="PRU00047"/>
    </source>
</evidence>
<dbReference type="GO" id="GO:0016787">
    <property type="term" value="F:hydrolase activity"/>
    <property type="evidence" value="ECO:0007669"/>
    <property type="project" value="UniProtKB-KW"/>
</dbReference>
<dbReference type="GO" id="GO:0003723">
    <property type="term" value="F:RNA binding"/>
    <property type="evidence" value="ECO:0007669"/>
    <property type="project" value="UniProtKB-KW"/>
</dbReference>
<keyword evidence="3 11" id="KW-0547">Nucleotide-binding</keyword>
<dbReference type="InterPro" id="IPR011545">
    <property type="entry name" value="DEAD/DEAH_box_helicase_dom"/>
</dbReference>
<dbReference type="InterPro" id="IPR044763">
    <property type="entry name" value="Ded1/Dbp1_DEADc"/>
</dbReference>
<evidence type="ECO:0000259" key="16">
    <source>
        <dbReference type="PROSITE" id="PS51195"/>
    </source>
</evidence>
<evidence type="ECO:0000259" key="14">
    <source>
        <dbReference type="PROSITE" id="PS51192"/>
    </source>
</evidence>
<dbReference type="GO" id="GO:0008270">
    <property type="term" value="F:zinc ion binding"/>
    <property type="evidence" value="ECO:0007669"/>
    <property type="project" value="UniProtKB-KW"/>
</dbReference>
<keyword evidence="7" id="KW-0694">RNA-binding</keyword>
<dbReference type="Pfam" id="PF00271">
    <property type="entry name" value="Helicase_C"/>
    <property type="match status" value="1"/>
</dbReference>
<dbReference type="PANTHER" id="PTHR47958">
    <property type="entry name" value="ATP-DEPENDENT RNA HELICASE DBP3"/>
    <property type="match status" value="1"/>
</dbReference>
<evidence type="ECO:0000256" key="3">
    <source>
        <dbReference type="ARBA" id="ARBA00022741"/>
    </source>
</evidence>
<dbReference type="SUPFAM" id="SSF52540">
    <property type="entry name" value="P-loop containing nucleoside triphosphate hydrolases"/>
    <property type="match status" value="1"/>
</dbReference>
<keyword evidence="6 11" id="KW-0067">ATP-binding</keyword>
<feature type="domain" description="CCHC-type" evidence="13">
    <location>
        <begin position="112"/>
        <end position="127"/>
    </location>
</feature>
<evidence type="ECO:0000256" key="4">
    <source>
        <dbReference type="ARBA" id="ARBA00022801"/>
    </source>
</evidence>
<dbReference type="InterPro" id="IPR001878">
    <property type="entry name" value="Znf_CCHC"/>
</dbReference>
<feature type="region of interest" description="Disordered" evidence="12">
    <location>
        <begin position="686"/>
        <end position="707"/>
    </location>
</feature>
<dbReference type="SMART" id="SM00490">
    <property type="entry name" value="HELICc"/>
    <property type="match status" value="1"/>
</dbReference>
<evidence type="ECO:0000256" key="12">
    <source>
        <dbReference type="SAM" id="MobiDB-lite"/>
    </source>
</evidence>
<dbReference type="GO" id="GO:0005524">
    <property type="term" value="F:ATP binding"/>
    <property type="evidence" value="ECO:0007669"/>
    <property type="project" value="UniProtKB-KW"/>
</dbReference>
<evidence type="ECO:0000259" key="15">
    <source>
        <dbReference type="PROSITE" id="PS51194"/>
    </source>
</evidence>
<dbReference type="SUPFAM" id="SSF57756">
    <property type="entry name" value="Retrovirus zinc finger-like domains"/>
    <property type="match status" value="3"/>
</dbReference>
<dbReference type="InterPro" id="IPR014001">
    <property type="entry name" value="Helicase_ATP-bd"/>
</dbReference>
<feature type="domain" description="Helicase ATP-binding" evidence="14">
    <location>
        <begin position="302"/>
        <end position="486"/>
    </location>
</feature>
<feature type="region of interest" description="Disordered" evidence="12">
    <location>
        <begin position="22"/>
        <end position="57"/>
    </location>
</feature>
<evidence type="ECO:0000256" key="11">
    <source>
        <dbReference type="RuleBase" id="RU000492"/>
    </source>
</evidence>
<dbReference type="PROSITE" id="PS00039">
    <property type="entry name" value="DEAD_ATP_HELICASE"/>
    <property type="match status" value="1"/>
</dbReference>
<feature type="domain" description="CCHC-type" evidence="13">
    <location>
        <begin position="81"/>
        <end position="96"/>
    </location>
</feature>
<reference evidence="17" key="1">
    <citation type="submission" date="2008-05" db="EMBL/GenBank/DDBJ databases">
        <title>Germ cell replacement following ablation of the primordial germ cells in Parhyale hawaiensis.</title>
        <authorList>
            <person name="Modrell M.S."/>
            <person name="Price A.L."/>
            <person name="Havemann J."/>
            <person name="Gerberding M."/>
            <person name="Patel N.H."/>
        </authorList>
    </citation>
    <scope>NUCLEOTIDE SEQUENCE</scope>
</reference>
<evidence type="ECO:0000256" key="8">
    <source>
        <dbReference type="ARBA" id="ARBA00047984"/>
    </source>
</evidence>
<evidence type="ECO:0000256" key="5">
    <source>
        <dbReference type="ARBA" id="ARBA00022806"/>
    </source>
</evidence>
<dbReference type="SMART" id="SM00487">
    <property type="entry name" value="DEXDc"/>
    <property type="match status" value="1"/>
</dbReference>
<dbReference type="AlphaFoldDB" id="C4MLW6"/>
<dbReference type="InterPro" id="IPR036875">
    <property type="entry name" value="Znf_CCHC_sf"/>
</dbReference>
<feature type="short sequence motif" description="Q motif" evidence="10">
    <location>
        <begin position="271"/>
        <end position="299"/>
    </location>
</feature>
<evidence type="ECO:0000256" key="1">
    <source>
        <dbReference type="ARBA" id="ARBA00010132"/>
    </source>
</evidence>
<keyword evidence="4 11" id="KW-0378">Hydrolase</keyword>
<sequence length="707" mass="74354">MSDWEEEEAAAGGCEVAEWNGGAETNGYGSGSRGRGGFGGGGRGRGRGGRGGSTGCRKCGEEGHRAFECTSGGGGGGNRACFKCGEEGHMSRECPQGGGQSFGGGGGGNRGCFKCGEEGHMSRDCPNSVNGGGGASGGKGCFKCGEEGHMSRDCPSSGNGGGKGCFKCGEDGHMARDCPQGGDGGGGGGGNRGCFNCGEQGHNKADCPNPPKDNTGELGPDGKPRPPLYVPEHIADEQLFSEGVNPGINFDAYHNIPVSVSGEGEIPDPIDTFGASGLRDLLISNIERAGYKTPTPIQRVCIPTIMAGRDIMGCAQTGSGKTAAFLLPILHGILASGGGNSGSMSSTAEPSAVVVAPTRELAIQIHNEARKFALDSIVRTVVCYGGASMNSQYRQLQNGCAVLVATPGRLNDFVTRGRVSFSSVRYLVLDEADRMLDMGFIGDIEKIVNHQTMPAVGQRQTLLFSATFPEEIQTLACNHLQNYVFYAVGTVGAANTDVCQEVLNVPRQQKREVLMSKIEEFMANGDNKVLIFVETKRTADFLATLLSSQQLNSTSIHGDRFQSQREEALAQFKAGIRSILVATAVAARGLDIRGVSHVINYDLPKEVDEYVHRIGRTGRVGNKGHAVSFYDEEQDGALAKNLVKILTDASQEVPEWLKNAAAHSGHSQTYHGVGDFASHDIRGEGLQREGSSQAFGGPAPVDEEEEW</sequence>
<dbReference type="EC" id="3.6.4.13" evidence="2"/>
<dbReference type="PROSITE" id="PS51192">
    <property type="entry name" value="HELICASE_ATP_BIND_1"/>
    <property type="match status" value="1"/>
</dbReference>
<evidence type="ECO:0000256" key="10">
    <source>
        <dbReference type="PROSITE-ProRule" id="PRU00552"/>
    </source>
</evidence>
<dbReference type="SMART" id="SM00343">
    <property type="entry name" value="ZnF_C2HC"/>
    <property type="match status" value="6"/>
</dbReference>
<dbReference type="Pfam" id="PF00098">
    <property type="entry name" value="zf-CCHC"/>
    <property type="match status" value="6"/>
</dbReference>
<feature type="domain" description="CCHC-type" evidence="13">
    <location>
        <begin position="56"/>
        <end position="71"/>
    </location>
</feature>
<comment type="similarity">
    <text evidence="1">Belongs to the DEAD box helicase family. DDX4/VASA subfamily.</text>
</comment>
<dbReference type="GO" id="GO:0003724">
    <property type="term" value="F:RNA helicase activity"/>
    <property type="evidence" value="ECO:0007669"/>
    <property type="project" value="UniProtKB-EC"/>
</dbReference>
<evidence type="ECO:0000256" key="7">
    <source>
        <dbReference type="ARBA" id="ARBA00022884"/>
    </source>
</evidence>
<dbReference type="PROSITE" id="PS51195">
    <property type="entry name" value="Q_MOTIF"/>
    <property type="match status" value="1"/>
</dbReference>
<dbReference type="PROSITE" id="PS50158">
    <property type="entry name" value="ZF_CCHC"/>
    <property type="match status" value="6"/>
</dbReference>
<proteinExistence type="evidence at transcript level"/>
<keyword evidence="5 11" id="KW-0347">Helicase</keyword>
<feature type="region of interest" description="Disordered" evidence="12">
    <location>
        <begin position="205"/>
        <end position="227"/>
    </location>
</feature>
<dbReference type="CDD" id="cd17967">
    <property type="entry name" value="DEADc_DDX3_DDX4"/>
    <property type="match status" value="1"/>
</dbReference>
<protein>
    <recommendedName>
        <fullName evidence="2">RNA helicase</fullName>
        <ecNumber evidence="2">3.6.4.13</ecNumber>
    </recommendedName>
</protein>
<dbReference type="InterPro" id="IPR000629">
    <property type="entry name" value="RNA-helicase_DEAD-box_CS"/>
</dbReference>
<dbReference type="Gene3D" id="3.40.50.300">
    <property type="entry name" value="P-loop containing nucleotide triphosphate hydrolases"/>
    <property type="match status" value="2"/>
</dbReference>
<evidence type="ECO:0000256" key="6">
    <source>
        <dbReference type="ARBA" id="ARBA00022840"/>
    </source>
</evidence>
<keyword evidence="9" id="KW-0863">Zinc-finger</keyword>
<feature type="domain" description="CCHC-type" evidence="13">
    <location>
        <begin position="141"/>
        <end position="156"/>
    </location>
</feature>
<feature type="domain" description="Helicase C-terminal" evidence="15">
    <location>
        <begin position="517"/>
        <end position="661"/>
    </location>
</feature>
<dbReference type="InterPro" id="IPR014014">
    <property type="entry name" value="RNA_helicase_DEAD_Q_motif"/>
</dbReference>
<name>C4MLW6_9CRUS</name>
<accession>C4MLW6</accession>
<evidence type="ECO:0000256" key="2">
    <source>
        <dbReference type="ARBA" id="ARBA00012552"/>
    </source>
</evidence>